<keyword evidence="9" id="KW-0862">Zinc</keyword>
<dbReference type="STRING" id="451379.A0A0N5ANU7"/>
<evidence type="ECO:0000313" key="13">
    <source>
        <dbReference type="WBParaSite" id="SMUV_0000629901-mRNA-1"/>
    </source>
</evidence>
<dbReference type="WBParaSite" id="SMUV_0000629901-mRNA-1">
    <property type="protein sequence ID" value="SMUV_0000629901-mRNA-1"/>
    <property type="gene ID" value="SMUV_0000629901"/>
</dbReference>
<feature type="binding site" evidence="8">
    <location>
        <position position="204"/>
    </location>
    <ligand>
        <name>a protein</name>
        <dbReference type="ChEBI" id="CHEBI:16541"/>
    </ligand>
    <ligandPart>
        <name>C-terminal Xaa-(2S)-2-hydroxyglycine residue</name>
        <dbReference type="ChEBI" id="CHEBI:142768"/>
    </ligandPart>
</feature>
<dbReference type="GO" id="GO:0016020">
    <property type="term" value="C:membrane"/>
    <property type="evidence" value="ECO:0007669"/>
    <property type="project" value="InterPro"/>
</dbReference>
<dbReference type="InterPro" id="IPR001258">
    <property type="entry name" value="NHL_repeat"/>
</dbReference>
<protein>
    <recommendedName>
        <fullName evidence="1">peptidylamidoglycolate lyase</fullName>
        <ecNumber evidence="1">4.3.2.5</ecNumber>
    </recommendedName>
</protein>
<accession>A0A0N5ANU7</accession>
<keyword evidence="7" id="KW-0456">Lyase</keyword>
<evidence type="ECO:0000256" key="10">
    <source>
        <dbReference type="PIRSR" id="PIRSR600720-3"/>
    </source>
</evidence>
<evidence type="ECO:0000256" key="9">
    <source>
        <dbReference type="PIRSR" id="PIRSR600720-2"/>
    </source>
</evidence>
<feature type="binding site" evidence="9">
    <location>
        <position position="87"/>
    </location>
    <ligand>
        <name>Ca(2+)</name>
        <dbReference type="ChEBI" id="CHEBI:29108"/>
        <note>structural</note>
    </ligand>
</feature>
<keyword evidence="5 10" id="KW-1015">Disulfide bond</keyword>
<reference evidence="13" key="1">
    <citation type="submission" date="2017-02" db="UniProtKB">
        <authorList>
            <consortium name="WormBaseParasite"/>
        </authorList>
    </citation>
    <scope>IDENTIFICATION</scope>
</reference>
<evidence type="ECO:0000256" key="5">
    <source>
        <dbReference type="ARBA" id="ARBA00023157"/>
    </source>
</evidence>
<evidence type="ECO:0000256" key="7">
    <source>
        <dbReference type="ARBA" id="ARBA00023239"/>
    </source>
</evidence>
<evidence type="ECO:0000256" key="4">
    <source>
        <dbReference type="ARBA" id="ARBA00022737"/>
    </source>
</evidence>
<evidence type="ECO:0000256" key="2">
    <source>
        <dbReference type="ARBA" id="ARBA00022723"/>
    </source>
</evidence>
<organism evidence="12 13">
    <name type="scientific">Syphacia muris</name>
    <dbReference type="NCBI Taxonomy" id="451379"/>
    <lineage>
        <taxon>Eukaryota</taxon>
        <taxon>Metazoa</taxon>
        <taxon>Ecdysozoa</taxon>
        <taxon>Nematoda</taxon>
        <taxon>Chromadorea</taxon>
        <taxon>Rhabditida</taxon>
        <taxon>Spirurina</taxon>
        <taxon>Oxyuridomorpha</taxon>
        <taxon>Oxyuroidea</taxon>
        <taxon>Oxyuridae</taxon>
        <taxon>Syphacia</taxon>
    </lineage>
</organism>
<sequence>MAILQYENVKLPKFIGQVVGIALNSEGKLVILHRADRIWNADSFNDNNIFNSSLGPIKRSTLLILEPYTGKIIKEGGENLLYMPHGLFVDHKNNIWVTDVGSHQVFKLDSNMKVLLTLGEKLVPGSSSNHFCMPTDVAVTKAGAIFVSDGYCNSRILKFDSSGRFIKSFGQSYGIYKVPMEDTLTLPHSLTIDEQLSMICVADREEQRILCYSINDTDGQFDTSGELLTKIEDVGRVYAIRFKVEEQRVASGNELDKTICLKTAVKIAVP</sequence>
<dbReference type="GO" id="GO:0006518">
    <property type="term" value="P:peptide metabolic process"/>
    <property type="evidence" value="ECO:0007669"/>
    <property type="project" value="InterPro"/>
</dbReference>
<dbReference type="PANTHER" id="PTHR10680:SF14">
    <property type="entry name" value="PEPTIDYL-GLYCINE ALPHA-AMIDATING MONOOXYGENASE"/>
    <property type="match status" value="1"/>
</dbReference>
<dbReference type="PRINTS" id="PR00790">
    <property type="entry name" value="PAMONOXGNASE"/>
</dbReference>
<evidence type="ECO:0000256" key="8">
    <source>
        <dbReference type="PIRSR" id="PIRSR600720-1"/>
    </source>
</evidence>
<dbReference type="Gene3D" id="2.120.10.30">
    <property type="entry name" value="TolB, C-terminal domain"/>
    <property type="match status" value="1"/>
</dbReference>
<keyword evidence="12" id="KW-1185">Reference proteome</keyword>
<feature type="disulfide bond" evidence="10">
    <location>
        <begin position="200"/>
        <end position="211"/>
    </location>
</feature>
<keyword evidence="6" id="KW-0325">Glycoprotein</keyword>
<dbReference type="GO" id="GO:0004598">
    <property type="term" value="F:peptidylamidoglycolate lyase activity"/>
    <property type="evidence" value="ECO:0007669"/>
    <property type="project" value="UniProtKB-EC"/>
</dbReference>
<feature type="binding site" evidence="8">
    <location>
        <position position="151"/>
    </location>
    <ligand>
        <name>a protein</name>
        <dbReference type="ChEBI" id="CHEBI:16541"/>
    </ligand>
    <ligandPart>
        <name>C-terminal Xaa-(2S)-2-hydroxyglycine residue</name>
        <dbReference type="ChEBI" id="CHEBI:142768"/>
    </ligandPart>
</feature>
<feature type="repeat" description="NHL" evidence="11">
    <location>
        <begin position="74"/>
        <end position="111"/>
    </location>
</feature>
<feature type="disulfide bond" evidence="10">
    <location>
        <begin position="132"/>
        <end position="152"/>
    </location>
</feature>
<evidence type="ECO:0000256" key="3">
    <source>
        <dbReference type="ARBA" id="ARBA00022729"/>
    </source>
</evidence>
<name>A0A0N5ANU7_9BILA</name>
<feature type="binding site" evidence="9">
    <location>
        <position position="188"/>
    </location>
    <ligand>
        <name>Zn(2+)</name>
        <dbReference type="ChEBI" id="CHEBI:29105"/>
        <note>catalytic</note>
    </ligand>
</feature>
<dbReference type="EC" id="4.3.2.5" evidence="1"/>
<dbReference type="GO" id="GO:0046872">
    <property type="term" value="F:metal ion binding"/>
    <property type="evidence" value="ECO:0007669"/>
    <property type="project" value="UniProtKB-KW"/>
</dbReference>
<keyword evidence="4" id="KW-0677">Repeat</keyword>
<dbReference type="PROSITE" id="PS51125">
    <property type="entry name" value="NHL"/>
    <property type="match status" value="2"/>
</dbReference>
<dbReference type="Pfam" id="PF01436">
    <property type="entry name" value="NHL"/>
    <property type="match status" value="2"/>
</dbReference>
<dbReference type="InterPro" id="IPR000720">
    <property type="entry name" value="PHM/PAL"/>
</dbReference>
<keyword evidence="9" id="KW-0106">Calcium</keyword>
<evidence type="ECO:0000313" key="12">
    <source>
        <dbReference type="Proteomes" id="UP000046393"/>
    </source>
</evidence>
<proteinExistence type="predicted"/>
<dbReference type="Proteomes" id="UP000046393">
    <property type="component" value="Unplaced"/>
</dbReference>
<evidence type="ECO:0000256" key="6">
    <source>
        <dbReference type="ARBA" id="ARBA00023180"/>
    </source>
</evidence>
<keyword evidence="2 9" id="KW-0479">Metal-binding</keyword>
<feature type="binding site" evidence="9">
    <location>
        <position position="85"/>
    </location>
    <ligand>
        <name>Zn(2+)</name>
        <dbReference type="ChEBI" id="CHEBI:29105"/>
        <note>catalytic</note>
    </ligand>
</feature>
<dbReference type="SUPFAM" id="SSF63829">
    <property type="entry name" value="Calcium-dependent phosphotriesterase"/>
    <property type="match status" value="1"/>
</dbReference>
<feature type="repeat" description="NHL" evidence="11">
    <location>
        <begin position="118"/>
        <end position="162"/>
    </location>
</feature>
<comment type="cofactor">
    <cofactor evidence="9">
        <name>Zn(2+)</name>
        <dbReference type="ChEBI" id="CHEBI:29105"/>
    </cofactor>
    <text evidence="9">Binds one Zn(2+) ion per subunit.</text>
</comment>
<evidence type="ECO:0000256" key="1">
    <source>
        <dbReference type="ARBA" id="ARBA00012343"/>
    </source>
</evidence>
<feature type="binding site" evidence="8">
    <location>
        <position position="34"/>
    </location>
    <ligand>
        <name>a protein</name>
        <dbReference type="ChEBI" id="CHEBI:16541"/>
    </ligand>
    <ligandPart>
        <name>C-terminal Xaa-(2S)-2-hydroxyglycine residue</name>
        <dbReference type="ChEBI" id="CHEBI:142768"/>
    </ligandPart>
</feature>
<dbReference type="CDD" id="cd14958">
    <property type="entry name" value="NHL_PAL_like"/>
    <property type="match status" value="1"/>
</dbReference>
<dbReference type="GO" id="GO:0005576">
    <property type="term" value="C:extracellular region"/>
    <property type="evidence" value="ECO:0007669"/>
    <property type="project" value="TreeGrafter"/>
</dbReference>
<dbReference type="PANTHER" id="PTHR10680">
    <property type="entry name" value="PEPTIDYL-GLYCINE ALPHA-AMIDATING MONOOXYGENASE"/>
    <property type="match status" value="1"/>
</dbReference>
<dbReference type="AlphaFoldDB" id="A0A0N5ANU7"/>
<keyword evidence="3" id="KW-0732">Signal</keyword>
<dbReference type="InterPro" id="IPR011042">
    <property type="entry name" value="6-blade_b-propeller_TolB-like"/>
</dbReference>
<evidence type="ECO:0000256" key="11">
    <source>
        <dbReference type="PROSITE-ProRule" id="PRU00504"/>
    </source>
</evidence>